<evidence type="ECO:0000256" key="2">
    <source>
        <dbReference type="ARBA" id="ARBA00022679"/>
    </source>
</evidence>
<keyword evidence="5 6" id="KW-0472">Membrane</keyword>
<evidence type="ECO:0000256" key="6">
    <source>
        <dbReference type="SAM" id="Phobius"/>
    </source>
</evidence>
<keyword evidence="2" id="KW-0808">Transferase</keyword>
<feature type="transmembrane region" description="Helical" evidence="6">
    <location>
        <begin position="154"/>
        <end position="176"/>
    </location>
</feature>
<dbReference type="GO" id="GO:0016780">
    <property type="term" value="F:phosphotransferase activity, for other substituted phosphate groups"/>
    <property type="evidence" value="ECO:0007669"/>
    <property type="project" value="InterPro"/>
</dbReference>
<proteinExistence type="predicted"/>
<dbReference type="GO" id="GO:0044038">
    <property type="term" value="P:cell wall macromolecule biosynthetic process"/>
    <property type="evidence" value="ECO:0007669"/>
    <property type="project" value="TreeGrafter"/>
</dbReference>
<sequence>EFVVALVVVLGLYLYVDIDGHLVVPFVPLKDAYPYLPKYIFIPFMLLIIVGGANAVNLTDGMDSLATVPLMTCALFVGAVAYIGGDSEFAARLKIPPLTYEIKELAVLATTVLSAGTAFLKYNAPPALIYMGDLGALALGSMVSAMFIFVKAELFLPIVGGIFIFSVLSSIIQRLFFKWMLHTRGREKAERFRFFLRSPYHHHLQRLWTFNRNPSEVESVWLIILKKIGIDPVPEENKLLTTQEVNSRVIWQMHLKSIWLFVIAVLIYFKVR</sequence>
<evidence type="ECO:0000256" key="5">
    <source>
        <dbReference type="ARBA" id="ARBA00023136"/>
    </source>
</evidence>
<name>A0A382T2X5_9ZZZZ</name>
<organism evidence="7">
    <name type="scientific">marine metagenome</name>
    <dbReference type="NCBI Taxonomy" id="408172"/>
    <lineage>
        <taxon>unclassified sequences</taxon>
        <taxon>metagenomes</taxon>
        <taxon>ecological metagenomes</taxon>
    </lineage>
</organism>
<gene>
    <name evidence="7" type="ORF">METZ01_LOCUS369016</name>
</gene>
<comment type="subcellular location">
    <subcellularLocation>
        <location evidence="1">Membrane</location>
        <topology evidence="1">Multi-pass membrane protein</topology>
    </subcellularLocation>
</comment>
<dbReference type="AlphaFoldDB" id="A0A382T2X5"/>
<protein>
    <recommendedName>
        <fullName evidence="8">Phospho-N-acetylmuramoyl-pentapeptide-transferase</fullName>
    </recommendedName>
</protein>
<dbReference type="GO" id="GO:0005886">
    <property type="term" value="C:plasma membrane"/>
    <property type="evidence" value="ECO:0007669"/>
    <property type="project" value="TreeGrafter"/>
</dbReference>
<feature type="transmembrane region" description="Helical" evidence="6">
    <location>
        <begin position="249"/>
        <end position="269"/>
    </location>
</feature>
<keyword evidence="3 6" id="KW-0812">Transmembrane</keyword>
<dbReference type="PANTHER" id="PTHR22926:SF5">
    <property type="entry name" value="PHOSPHO-N-ACETYLMURAMOYL-PENTAPEPTIDE-TRANSFERASE HOMOLOG"/>
    <property type="match status" value="1"/>
</dbReference>
<feature type="transmembrane region" description="Helical" evidence="6">
    <location>
        <begin position="39"/>
        <end position="58"/>
    </location>
</feature>
<reference evidence="7" key="1">
    <citation type="submission" date="2018-05" db="EMBL/GenBank/DDBJ databases">
        <authorList>
            <person name="Lanie J.A."/>
            <person name="Ng W.-L."/>
            <person name="Kazmierczak K.M."/>
            <person name="Andrzejewski T.M."/>
            <person name="Davidsen T.M."/>
            <person name="Wayne K.J."/>
            <person name="Tettelin H."/>
            <person name="Glass J.I."/>
            <person name="Rusch D."/>
            <person name="Podicherti R."/>
            <person name="Tsui H.-C.T."/>
            <person name="Winkler M.E."/>
        </authorList>
    </citation>
    <scope>NUCLEOTIDE SEQUENCE</scope>
</reference>
<evidence type="ECO:0000256" key="3">
    <source>
        <dbReference type="ARBA" id="ARBA00022692"/>
    </source>
</evidence>
<evidence type="ECO:0008006" key="8">
    <source>
        <dbReference type="Google" id="ProtNLM"/>
    </source>
</evidence>
<dbReference type="GO" id="GO:0071555">
    <property type="term" value="P:cell wall organization"/>
    <property type="evidence" value="ECO:0007669"/>
    <property type="project" value="TreeGrafter"/>
</dbReference>
<dbReference type="Pfam" id="PF00953">
    <property type="entry name" value="Glycos_transf_4"/>
    <property type="match status" value="1"/>
</dbReference>
<feature type="non-terminal residue" evidence="7">
    <location>
        <position position="1"/>
    </location>
</feature>
<accession>A0A382T2X5</accession>
<keyword evidence="4 6" id="KW-1133">Transmembrane helix</keyword>
<feature type="transmembrane region" description="Helical" evidence="6">
    <location>
        <begin position="128"/>
        <end position="149"/>
    </location>
</feature>
<feature type="transmembrane region" description="Helical" evidence="6">
    <location>
        <begin position="6"/>
        <end position="27"/>
    </location>
</feature>
<evidence type="ECO:0000313" key="7">
    <source>
        <dbReference type="EMBL" id="SVD16162.1"/>
    </source>
</evidence>
<dbReference type="InterPro" id="IPR000715">
    <property type="entry name" value="Glycosyl_transferase_4"/>
</dbReference>
<evidence type="ECO:0000256" key="4">
    <source>
        <dbReference type="ARBA" id="ARBA00022989"/>
    </source>
</evidence>
<feature type="transmembrane region" description="Helical" evidence="6">
    <location>
        <begin position="64"/>
        <end position="84"/>
    </location>
</feature>
<dbReference type="EMBL" id="UINC01133306">
    <property type="protein sequence ID" value="SVD16162.1"/>
    <property type="molecule type" value="Genomic_DNA"/>
</dbReference>
<evidence type="ECO:0000256" key="1">
    <source>
        <dbReference type="ARBA" id="ARBA00004141"/>
    </source>
</evidence>
<dbReference type="PANTHER" id="PTHR22926">
    <property type="entry name" value="PHOSPHO-N-ACETYLMURAMOYL-PENTAPEPTIDE-TRANSFERASE"/>
    <property type="match status" value="1"/>
</dbReference>